<dbReference type="InterPro" id="IPR036706">
    <property type="entry name" value="VOMI_sf"/>
</dbReference>
<dbReference type="Gene3D" id="2.100.10.20">
    <property type="entry name" value="Vitelline membrane outer layer protein I (VOMI)"/>
    <property type="match status" value="1"/>
</dbReference>
<proteinExistence type="predicted"/>
<dbReference type="PANTHER" id="PTHR18841">
    <property type="entry name" value="VITELLINE MEMBRANE OUTER LAYER PROTEIN I-RELATED"/>
    <property type="match status" value="1"/>
</dbReference>
<comment type="caution">
    <text evidence="1">The sequence shown here is derived from an EMBL/GenBank/DDBJ whole genome shotgun (WGS) entry which is preliminary data.</text>
</comment>
<evidence type="ECO:0000313" key="1">
    <source>
        <dbReference type="EMBL" id="OXA45847.1"/>
    </source>
</evidence>
<dbReference type="Pfam" id="PF03762">
    <property type="entry name" value="VOMI"/>
    <property type="match status" value="1"/>
</dbReference>
<dbReference type="SUPFAM" id="SSF51092">
    <property type="entry name" value="Vitelline membrane outer protein-I (VMO-I)"/>
    <property type="match status" value="1"/>
</dbReference>
<name>A0A226DMG2_FOLCA</name>
<dbReference type="InterPro" id="IPR005515">
    <property type="entry name" value="VOMI"/>
</dbReference>
<accession>A0A226DMG2</accession>
<dbReference type="PANTHER" id="PTHR18841:SF0">
    <property type="entry name" value="VITELLINE MEMBRANE OUTER LAYER 1 HOMOLOG A-RELATED"/>
    <property type="match status" value="1"/>
</dbReference>
<organism evidence="1 2">
    <name type="scientific">Folsomia candida</name>
    <name type="common">Springtail</name>
    <dbReference type="NCBI Taxonomy" id="158441"/>
    <lineage>
        <taxon>Eukaryota</taxon>
        <taxon>Metazoa</taxon>
        <taxon>Ecdysozoa</taxon>
        <taxon>Arthropoda</taxon>
        <taxon>Hexapoda</taxon>
        <taxon>Collembola</taxon>
        <taxon>Entomobryomorpha</taxon>
        <taxon>Isotomoidea</taxon>
        <taxon>Isotomidae</taxon>
        <taxon>Proisotominae</taxon>
        <taxon>Folsomia</taxon>
    </lineage>
</organism>
<dbReference type="Proteomes" id="UP000198287">
    <property type="component" value="Unassembled WGS sequence"/>
</dbReference>
<dbReference type="GO" id="GO:0005615">
    <property type="term" value="C:extracellular space"/>
    <property type="evidence" value="ECO:0007669"/>
    <property type="project" value="TreeGrafter"/>
</dbReference>
<sequence>MISTGWRIVEGQWIRSDRTTDWGGWGEASFCPVGAYATGLEVKYEEIGRGDDTAINGIALQCAYGSGQPVYHSPRSKEGHWGNWKKCRCSNDAIDRVRAFRLCVQQPQGIKPDDMSAYGLYYHCGISGQKTCVLENRKVKDGICSDWISCPGKYKRICGLRTQVEDRQWSGDDTALNNVDFYCCVKDW</sequence>
<dbReference type="AlphaFoldDB" id="A0A226DMG2"/>
<reference evidence="1 2" key="1">
    <citation type="submission" date="2015-12" db="EMBL/GenBank/DDBJ databases">
        <title>The genome of Folsomia candida.</title>
        <authorList>
            <person name="Faddeeva A."/>
            <person name="Derks M.F."/>
            <person name="Anvar Y."/>
            <person name="Smit S."/>
            <person name="Van Straalen N."/>
            <person name="Roelofs D."/>
        </authorList>
    </citation>
    <scope>NUCLEOTIDE SEQUENCE [LARGE SCALE GENOMIC DNA]</scope>
    <source>
        <strain evidence="1 2">VU population</strain>
        <tissue evidence="1">Whole body</tissue>
    </source>
</reference>
<dbReference type="OMA" id="EGQWIRS"/>
<dbReference type="STRING" id="158441.A0A226DMG2"/>
<keyword evidence="2" id="KW-1185">Reference proteome</keyword>
<dbReference type="EMBL" id="LNIX01000016">
    <property type="protein sequence ID" value="OXA45847.1"/>
    <property type="molecule type" value="Genomic_DNA"/>
</dbReference>
<evidence type="ECO:0000313" key="2">
    <source>
        <dbReference type="Proteomes" id="UP000198287"/>
    </source>
</evidence>
<protein>
    <submittedName>
        <fullName evidence="1">Vitelline membrane outer layer protein 1</fullName>
    </submittedName>
</protein>
<gene>
    <name evidence="1" type="ORF">Fcan01_19231</name>
</gene>
<dbReference type="OrthoDB" id="6329319at2759"/>